<evidence type="ECO:0000313" key="2">
    <source>
        <dbReference type="EMBL" id="DAF88950.1"/>
    </source>
</evidence>
<dbReference type="CDD" id="cd04301">
    <property type="entry name" value="NAT_SF"/>
    <property type="match status" value="1"/>
</dbReference>
<proteinExistence type="predicted"/>
<dbReference type="GO" id="GO:0016747">
    <property type="term" value="F:acyltransferase activity, transferring groups other than amino-acyl groups"/>
    <property type="evidence" value="ECO:0007669"/>
    <property type="project" value="InterPro"/>
</dbReference>
<reference evidence="2" key="1">
    <citation type="journal article" date="2021" name="Proc. Natl. Acad. Sci. U.S.A.">
        <title>A Catalog of Tens of Thousands of Viruses from Human Metagenomes Reveals Hidden Associations with Chronic Diseases.</title>
        <authorList>
            <person name="Tisza M.J."/>
            <person name="Buck C.B."/>
        </authorList>
    </citation>
    <scope>NUCLEOTIDE SEQUENCE</scope>
    <source>
        <strain evidence="2">CtSA812</strain>
    </source>
</reference>
<organism evidence="2">
    <name type="scientific">Siphoviridae sp. ctSA812</name>
    <dbReference type="NCBI Taxonomy" id="2825508"/>
    <lineage>
        <taxon>Viruses</taxon>
        <taxon>Duplodnaviria</taxon>
        <taxon>Heunggongvirae</taxon>
        <taxon>Uroviricota</taxon>
        <taxon>Caudoviricetes</taxon>
    </lineage>
</organism>
<dbReference type="SUPFAM" id="SSF55729">
    <property type="entry name" value="Acyl-CoA N-acyltransferases (Nat)"/>
    <property type="match status" value="1"/>
</dbReference>
<evidence type="ECO:0000259" key="1">
    <source>
        <dbReference type="PROSITE" id="PS51186"/>
    </source>
</evidence>
<dbReference type="InterPro" id="IPR000182">
    <property type="entry name" value="GNAT_dom"/>
</dbReference>
<dbReference type="InterPro" id="IPR016181">
    <property type="entry name" value="Acyl_CoA_acyltransferase"/>
</dbReference>
<dbReference type="Gene3D" id="3.40.630.30">
    <property type="match status" value="1"/>
</dbReference>
<dbReference type="EMBL" id="BK016000">
    <property type="protein sequence ID" value="DAF88950.1"/>
    <property type="molecule type" value="Genomic_DNA"/>
</dbReference>
<dbReference type="Pfam" id="PF00583">
    <property type="entry name" value="Acetyltransf_1"/>
    <property type="match status" value="1"/>
</dbReference>
<sequence>MELQKINQDNRERINQFIIHQWFTMQMVVHGESINLGEADGWYACDNNEIIGLVTYHIAGNEMEILSLDSLIENKGTGTALLHQALLDAKNAGLTRVRLITTNDNLHALRYYQKRGFDIIGFNYNALDEARKIKPEIPLTGMDGIPLKHEIELELLL</sequence>
<protein>
    <submittedName>
        <fullName evidence="2">Acetyltransferase domain containing protein</fullName>
    </submittedName>
</protein>
<dbReference type="PROSITE" id="PS51186">
    <property type="entry name" value="GNAT"/>
    <property type="match status" value="1"/>
</dbReference>
<accession>A0A8S5U3H1</accession>
<feature type="domain" description="N-acetyltransferase" evidence="1">
    <location>
        <begin position="1"/>
        <end position="152"/>
    </location>
</feature>
<name>A0A8S5U3H1_9CAUD</name>